<sequence>MRVLFLIQGEGRGHLTQALSLAQILQMAGHDVIGAIVGITAQRTVPTFFSEQFSAPISPVFSPGLVYNAGTNALEPFKTTVQAIQSMRPFWRSLKQVRDHIDTQRPDVVVNFYEMLGGMTYALLRPSVPMICIAHQYMAFHPDFQRPKGQWFYRQAFKFNTLLTCFGAQELLALSFDKQANEPQKRLRVVPPLLRREVTELKPKTAGTDASKEFLLAYVTQPGLKVELEKAHQQRPDVRMDAFHSDASGPDQLIDDTLTYHAIDGKRFLEFMARCKAIVTTAGFESVCEALYLGKPALMIPQPNHYEQACNAIDSQRAGVGIASDRFDLNQLLDYIPRYDPQVSERFRAWHAQGYFLFLAALNRAVTPTSKPSSGGFLSTRVRHLLRS</sequence>
<protein>
    <submittedName>
        <fullName evidence="1">Glycosyl transferase</fullName>
    </submittedName>
</protein>
<evidence type="ECO:0000313" key="1">
    <source>
        <dbReference type="EMBL" id="AKD57785.1"/>
    </source>
</evidence>
<dbReference type="AlphaFoldDB" id="A0A0E3ZZ21"/>
<dbReference type="KEGG" id="srd:SD10_25690"/>
<keyword evidence="1" id="KW-0808">Transferase</keyword>
<name>A0A0E3ZZ21_9BACT</name>
<dbReference type="EMBL" id="CP010429">
    <property type="protein sequence ID" value="AKD57785.1"/>
    <property type="molecule type" value="Genomic_DNA"/>
</dbReference>
<proteinExistence type="predicted"/>
<dbReference type="PANTHER" id="PTHR21015:SF22">
    <property type="entry name" value="GLYCOSYLTRANSFERASE"/>
    <property type="match status" value="1"/>
</dbReference>
<dbReference type="PATRIC" id="fig|1379870.5.peg.5554"/>
<dbReference type="PANTHER" id="PTHR21015">
    <property type="entry name" value="UDP-N-ACETYLGLUCOSAMINE--N-ACETYLMURAMYL-(PENTAPEPTIDE) PYROPHOSPHORYL-UNDECAPRENOL N-ACETYLGLUCOSAMINE TRANSFERASE 1"/>
    <property type="match status" value="1"/>
</dbReference>
<dbReference type="GO" id="GO:0016757">
    <property type="term" value="F:glycosyltransferase activity"/>
    <property type="evidence" value="ECO:0007669"/>
    <property type="project" value="TreeGrafter"/>
</dbReference>
<keyword evidence="2" id="KW-1185">Reference proteome</keyword>
<dbReference type="STRING" id="1379870.SD10_25690"/>
<dbReference type="HOGENOM" id="CLU_048991_1_0_10"/>
<accession>A0A0E3ZZ21</accession>
<evidence type="ECO:0000313" key="2">
    <source>
        <dbReference type="Proteomes" id="UP000033054"/>
    </source>
</evidence>
<dbReference type="Pfam" id="PF13528">
    <property type="entry name" value="Glyco_trans_1_3"/>
    <property type="match status" value="1"/>
</dbReference>
<dbReference type="OrthoDB" id="9793805at2"/>
<gene>
    <name evidence="1" type="ORF">SD10_25690</name>
</gene>
<dbReference type="RefSeq" id="WP_046577960.1">
    <property type="nucleotide sequence ID" value="NZ_CP010429.1"/>
</dbReference>
<reference evidence="1 2" key="1">
    <citation type="journal article" date="2014" name="Curr. Microbiol.">
        <title>Spirosoma radiotolerans sp. nov., a gamma-radiation-resistant bacterium isolated from gamma ray-irradiated soil.</title>
        <authorList>
            <person name="Lee J.J."/>
            <person name="Srinivasan S."/>
            <person name="Lim S."/>
            <person name="Joe M."/>
            <person name="Im S."/>
            <person name="Bae S.I."/>
            <person name="Park K.R."/>
            <person name="Han J.H."/>
            <person name="Park S.H."/>
            <person name="Joo B.M."/>
            <person name="Park S.J."/>
            <person name="Kim M.K."/>
        </authorList>
    </citation>
    <scope>NUCLEOTIDE SEQUENCE [LARGE SCALE GENOMIC DNA]</scope>
    <source>
        <strain evidence="1 2">DG5A</strain>
    </source>
</reference>
<dbReference type="SUPFAM" id="SSF53756">
    <property type="entry name" value="UDP-Glycosyltransferase/glycogen phosphorylase"/>
    <property type="match status" value="1"/>
</dbReference>
<organism evidence="1 2">
    <name type="scientific">Spirosoma radiotolerans</name>
    <dbReference type="NCBI Taxonomy" id="1379870"/>
    <lineage>
        <taxon>Bacteria</taxon>
        <taxon>Pseudomonadati</taxon>
        <taxon>Bacteroidota</taxon>
        <taxon>Cytophagia</taxon>
        <taxon>Cytophagales</taxon>
        <taxon>Cytophagaceae</taxon>
        <taxon>Spirosoma</taxon>
    </lineage>
</organism>
<dbReference type="Proteomes" id="UP000033054">
    <property type="component" value="Chromosome"/>
</dbReference>
<dbReference type="Gene3D" id="3.40.50.2000">
    <property type="entry name" value="Glycogen Phosphorylase B"/>
    <property type="match status" value="2"/>
</dbReference>